<protein>
    <submittedName>
        <fullName evidence="1">Uncharacterized protein</fullName>
    </submittedName>
</protein>
<evidence type="ECO:0000313" key="2">
    <source>
        <dbReference type="Proteomes" id="UP000604825"/>
    </source>
</evidence>
<dbReference type="Proteomes" id="UP000604825">
    <property type="component" value="Unassembled WGS sequence"/>
</dbReference>
<dbReference type="AlphaFoldDB" id="A0A811MDC1"/>
<accession>A0A811MDC1</accession>
<gene>
    <name evidence="1" type="ORF">NCGR_LOCUS3220</name>
</gene>
<dbReference type="EMBL" id="CAJGYO010000001">
    <property type="protein sequence ID" value="CAD6205389.1"/>
    <property type="molecule type" value="Genomic_DNA"/>
</dbReference>
<name>A0A811MDC1_9POAL</name>
<organism evidence="1 2">
    <name type="scientific">Miscanthus lutarioriparius</name>
    <dbReference type="NCBI Taxonomy" id="422564"/>
    <lineage>
        <taxon>Eukaryota</taxon>
        <taxon>Viridiplantae</taxon>
        <taxon>Streptophyta</taxon>
        <taxon>Embryophyta</taxon>
        <taxon>Tracheophyta</taxon>
        <taxon>Spermatophyta</taxon>
        <taxon>Magnoliopsida</taxon>
        <taxon>Liliopsida</taxon>
        <taxon>Poales</taxon>
        <taxon>Poaceae</taxon>
        <taxon>PACMAD clade</taxon>
        <taxon>Panicoideae</taxon>
        <taxon>Andropogonodae</taxon>
        <taxon>Andropogoneae</taxon>
        <taxon>Saccharinae</taxon>
        <taxon>Miscanthus</taxon>
    </lineage>
</organism>
<evidence type="ECO:0000313" key="1">
    <source>
        <dbReference type="EMBL" id="CAD6205389.1"/>
    </source>
</evidence>
<comment type="caution">
    <text evidence="1">The sequence shown here is derived from an EMBL/GenBank/DDBJ whole genome shotgun (WGS) entry which is preliminary data.</text>
</comment>
<proteinExistence type="predicted"/>
<sequence length="138" mass="14352">MEMEPLSGCAGGSGGGGDESLLLGRVDLGFPALPGLPRIFSAVIWIGAGHRTALPDTAAGAAPCPGRAIAAESKGPFPVESALLVPEWRRGGGSRRRGETKRWMASCADGSSVAERPWLGEARRRRYLAGAVSAAKRR</sequence>
<reference evidence="1" key="1">
    <citation type="submission" date="2020-10" db="EMBL/GenBank/DDBJ databases">
        <authorList>
            <person name="Han B."/>
            <person name="Lu T."/>
            <person name="Zhao Q."/>
            <person name="Huang X."/>
            <person name="Zhao Y."/>
        </authorList>
    </citation>
    <scope>NUCLEOTIDE SEQUENCE</scope>
</reference>
<keyword evidence="2" id="KW-1185">Reference proteome</keyword>